<name>A0A1E3LZS2_9SPHN</name>
<gene>
    <name evidence="1" type="ORF">BFL28_10490</name>
</gene>
<protein>
    <submittedName>
        <fullName evidence="1">Uncharacterized protein</fullName>
    </submittedName>
</protein>
<evidence type="ECO:0000313" key="2">
    <source>
        <dbReference type="Proteomes" id="UP000094487"/>
    </source>
</evidence>
<accession>A0A1E3LZS2</accession>
<evidence type="ECO:0000313" key="1">
    <source>
        <dbReference type="EMBL" id="ODP39234.1"/>
    </source>
</evidence>
<dbReference type="EMBL" id="MDDS01000006">
    <property type="protein sequence ID" value="ODP39234.1"/>
    <property type="molecule type" value="Genomic_DNA"/>
</dbReference>
<dbReference type="RefSeq" id="WP_069319006.1">
    <property type="nucleotide sequence ID" value="NZ_MDDS01000006.1"/>
</dbReference>
<organism evidence="1 2">
    <name type="scientific">Sphingomonas turrisvirgatae</name>
    <dbReference type="NCBI Taxonomy" id="1888892"/>
    <lineage>
        <taxon>Bacteria</taxon>
        <taxon>Pseudomonadati</taxon>
        <taxon>Pseudomonadota</taxon>
        <taxon>Alphaproteobacteria</taxon>
        <taxon>Sphingomonadales</taxon>
        <taxon>Sphingomonadaceae</taxon>
        <taxon>Sphingomonas</taxon>
    </lineage>
</organism>
<reference evidence="1 2" key="1">
    <citation type="submission" date="2016-08" db="EMBL/GenBank/DDBJ databases">
        <title>Draft genome of the agarase producing Sphingomonas sp. MCT13.</title>
        <authorList>
            <person name="D'Andrea M.M."/>
            <person name="Rossolini G.M."/>
            <person name="Thaller M.C."/>
        </authorList>
    </citation>
    <scope>NUCLEOTIDE SEQUENCE [LARGE SCALE GENOMIC DNA]</scope>
    <source>
        <strain evidence="1 2">MCT13</strain>
    </source>
</reference>
<sequence>MTNQDLIVAAQDALDANWRENPRMMATAAVEAVLRHLRVEYDAGRFADWSTESLAAQCLMQARDNLDPEYCQFMTAIADRLSPRCTPRGVGNDLSGVAL</sequence>
<comment type="caution">
    <text evidence="1">The sequence shown here is derived from an EMBL/GenBank/DDBJ whole genome shotgun (WGS) entry which is preliminary data.</text>
</comment>
<keyword evidence="2" id="KW-1185">Reference proteome</keyword>
<proteinExistence type="predicted"/>
<dbReference type="STRING" id="1888892.BFL28_10490"/>
<dbReference type="AlphaFoldDB" id="A0A1E3LZS2"/>
<dbReference type="OrthoDB" id="9979600at2"/>
<dbReference type="Proteomes" id="UP000094487">
    <property type="component" value="Unassembled WGS sequence"/>
</dbReference>